<comment type="caution">
    <text evidence="1">The sequence shown here is derived from an EMBL/GenBank/DDBJ whole genome shotgun (WGS) entry which is preliminary data.</text>
</comment>
<evidence type="ECO:0000313" key="1">
    <source>
        <dbReference type="EMBL" id="CAF0887662.1"/>
    </source>
</evidence>
<dbReference type="EMBL" id="CAJNOT010000194">
    <property type="protein sequence ID" value="CAF0887662.1"/>
    <property type="molecule type" value="Genomic_DNA"/>
</dbReference>
<sequence length="1753" mass="201014">MDFNSWTLTSFGNQSVKKSDVLSAIPNTPKLPKIVLRNSMGFELKTETSFQNAIYRAKTKLLEPNRRLTEMEWRLPHAPVPSRPDYSRSLEYDDFRSMKKPPKMLDPHKLEHFDMSFWDYLLPDRRLDQATVDRRTMEQYCKSMDTVPHPAFMDNVDSFKSVKQLFLSFVSTTSSLDKIVSGFGPMDNRKKMIMTQVLTSLLRGDFTSLDDLPANVRNDALLDLAKLASEGKLSVEMQEKVFTELAQNLASLPPEMRAKGSQITEQLIKSIENVPPEAREQVLQHILGTLDTLSEEDRQKVLHDLVKKISSMPEESRNALIEKIMENMDNLTPDAKIQLLQDLLRDADTIPAAMRDNILQNLLDSLDTLPPEERERVLAELTKNLATLPSNIRQQLLEKLLEKSEELPPELRDQMYAEILKNVPGMPEELKRKLVVELLKNVDNMDPTLRQNVMKEILNNLDLIDDTMHGQVLQNFLQALNDVPANERDEILKKIIEKSSTLDDPEMKRQLLEEILKNPSNLSASALQELVKNVGELPPDLQERLYAEILQKKDELPPSVLEEIIRNSANVPQAVLTELLSSVDKLAPSSLAELAKHINVLPEEVRTKLLADVMNSMENLDDEQKAAVIGELLKNPGNLNAQQLETLMKNLDGLDPALKEQIMKGLVDNMDNLPPAVKEKLLQDLLNKDSDLDQETRVKMLAKLLENPDNLTQEEKEKVFNQLMHEIDNVKDPEMKKKLINDMLQNLKDLPPETMTQLLSNINDLPPGEQKELLKQILEKFDELPPEMKEKLVDDLLKSAAGMPAEVQKQMITDLLNQMKDLPAEERIKLMEKVLDNPNLDPTVRAKLMEEMLKNANDLPPEERQKLLEKMLENSDHLDPKTKAKLMEQMLKTLDDLPNEEKQKVLSKMLENSDNLNPAMRNKLMDEMIKNINQMPPEEREKFLANLVNDPDRKDLLKELLNSGQISDEMKKKIVDEITKKPIDPSTLLSVLKNSKELSPEILEKVLQSVENMSAKELNELAKNLNTLPPEMKQRVMNEMMKNIRDLDSKTQAHIIREMLGNSADMDPKVLSDIIKNITNLTPTAIKELFIKADKLPPEALKELLKHMDEIPINVLEDLVKNAEQLSPDVIAALLASKNLPPAIREKLMQQINSNKKIKEKLRTLDPLTKGVEGVGKVVPKPKPEVKKPKVDVPPVSKKISKKLEDLYGRLFGKESGSHLDADMEVLANIDESELEGLLQDPEFLNLDPNLPPEVRRQLIEEIRKKRAKQRIAEVPPLSKDKLQEIEDPLDYLYKYCIIHPDRMANYERVFLNAVKKQKAKFEGQNPPESTTKLINLKRNNTDGGVWTNVGGGGKYVHDAKQYHALDSSDEDEDIDKPNITKQRNGPNMVNFEKEIRDGAFDPDVPPMKSETAQKLEKINFIIDDLRKKEAEVNQTFQTTNEQIDRMTAVAIMDLYPEILDPEYDPKKKKQKTSEKTIGELKSYGSLYTTEQLLTRLSKSQLQIVNGQTEIKQLNGQANWSKNKLAQLRMRIEMLLGERESLLARDQEERQQTMYKYKRVEKFRRQQSPLWNALHPSIDYEMNVEELDKALRQINGNLITPKECQYIKFILKIPSVKRINLKVFSIIAALSEKVNQIEPFVRKLINKFDYEALDIKMQKAKELFYLMADKSQKLAPKGYVPLRALCIELAAGGVERDNIENCKKKFDREGKNYVDFMDWLIYVPLFVEIHTRIVSNPFLRYEDPLKPPKEPEK</sequence>
<dbReference type="InterPro" id="IPR016024">
    <property type="entry name" value="ARM-type_fold"/>
</dbReference>
<accession>A0A813YQG1</accession>
<dbReference type="InterPro" id="IPR021455">
    <property type="entry name" value="DUF3106"/>
</dbReference>
<dbReference type="PANTHER" id="PTHR35538:SF3">
    <property type="entry name" value="C-TYPE LECTIN DOMAIN-CONTAINING PROTEIN"/>
    <property type="match status" value="1"/>
</dbReference>
<evidence type="ECO:0000313" key="2">
    <source>
        <dbReference type="Proteomes" id="UP000663864"/>
    </source>
</evidence>
<protein>
    <submittedName>
        <fullName evidence="1">Uncharacterized protein</fullName>
    </submittedName>
</protein>
<name>A0A813YQG1_9BILA</name>
<proteinExistence type="predicted"/>
<dbReference type="Pfam" id="PF11304">
    <property type="entry name" value="DUF3106"/>
    <property type="match status" value="2"/>
</dbReference>
<reference evidence="1" key="1">
    <citation type="submission" date="2021-02" db="EMBL/GenBank/DDBJ databases">
        <authorList>
            <person name="Nowell W R."/>
        </authorList>
    </citation>
    <scope>NUCLEOTIDE SEQUENCE</scope>
</reference>
<dbReference type="SUPFAM" id="SSF48371">
    <property type="entry name" value="ARM repeat"/>
    <property type="match status" value="2"/>
</dbReference>
<dbReference type="Proteomes" id="UP000663864">
    <property type="component" value="Unassembled WGS sequence"/>
</dbReference>
<dbReference type="PANTHER" id="PTHR35538">
    <property type="entry name" value="LIG_CHAN-GLU_BD DOMAIN-CONTAINING PROTEIN"/>
    <property type="match status" value="1"/>
</dbReference>
<gene>
    <name evidence="1" type="ORF">ZHD862_LOCUS6719</name>
</gene>
<organism evidence="1 2">
    <name type="scientific">Rotaria sordida</name>
    <dbReference type="NCBI Taxonomy" id="392033"/>
    <lineage>
        <taxon>Eukaryota</taxon>
        <taxon>Metazoa</taxon>
        <taxon>Spiralia</taxon>
        <taxon>Gnathifera</taxon>
        <taxon>Rotifera</taxon>
        <taxon>Eurotatoria</taxon>
        <taxon>Bdelloidea</taxon>
        <taxon>Philodinida</taxon>
        <taxon>Philodinidae</taxon>
        <taxon>Rotaria</taxon>
    </lineage>
</organism>